<sequence>MLLWIKGSPTPQEIRKRLLDRDSEFQRAMIEYLEGAHAGEFLTGSAEQVEEAVKEAEKERNYVKPSLELPKCPPKLCKRRKGNSAEACPDCQPYMEWQRNFESTVDNLLFRLNRHKHHAGCTDPKHETCKSRFPRDTHPVTTVDPETGSIIMRQNEAWLNTFSYVLTYVLRCNTDVTSLLSGTAIKSIIAYITDYITKTPLKTHVMFDAVRTVFER</sequence>
<reference evidence="1" key="2">
    <citation type="journal article" date="2022" name="New Phytol.">
        <title>Evolutionary transition to the ectomycorrhizal habit in the genomes of a hyperdiverse lineage of mushroom-forming fungi.</title>
        <authorList>
            <person name="Looney B."/>
            <person name="Miyauchi S."/>
            <person name="Morin E."/>
            <person name="Drula E."/>
            <person name="Courty P.E."/>
            <person name="Kohler A."/>
            <person name="Kuo A."/>
            <person name="LaButti K."/>
            <person name="Pangilinan J."/>
            <person name="Lipzen A."/>
            <person name="Riley R."/>
            <person name="Andreopoulos W."/>
            <person name="He G."/>
            <person name="Johnson J."/>
            <person name="Nolan M."/>
            <person name="Tritt A."/>
            <person name="Barry K.W."/>
            <person name="Grigoriev I.V."/>
            <person name="Nagy L.G."/>
            <person name="Hibbett D."/>
            <person name="Henrissat B."/>
            <person name="Matheny P.B."/>
            <person name="Labbe J."/>
            <person name="Martin F.M."/>
        </authorList>
    </citation>
    <scope>NUCLEOTIDE SEQUENCE</scope>
    <source>
        <strain evidence="1">FP105234-sp</strain>
    </source>
</reference>
<dbReference type="Proteomes" id="UP000814033">
    <property type="component" value="Unassembled WGS sequence"/>
</dbReference>
<comment type="caution">
    <text evidence="1">The sequence shown here is derived from an EMBL/GenBank/DDBJ whole genome shotgun (WGS) entry which is preliminary data.</text>
</comment>
<organism evidence="1 2">
    <name type="scientific">Auriscalpium vulgare</name>
    <dbReference type="NCBI Taxonomy" id="40419"/>
    <lineage>
        <taxon>Eukaryota</taxon>
        <taxon>Fungi</taxon>
        <taxon>Dikarya</taxon>
        <taxon>Basidiomycota</taxon>
        <taxon>Agaricomycotina</taxon>
        <taxon>Agaricomycetes</taxon>
        <taxon>Russulales</taxon>
        <taxon>Auriscalpiaceae</taxon>
        <taxon>Auriscalpium</taxon>
    </lineage>
</organism>
<evidence type="ECO:0000313" key="1">
    <source>
        <dbReference type="EMBL" id="KAI0040682.1"/>
    </source>
</evidence>
<evidence type="ECO:0000313" key="2">
    <source>
        <dbReference type="Proteomes" id="UP000814033"/>
    </source>
</evidence>
<reference evidence="1" key="1">
    <citation type="submission" date="2021-02" db="EMBL/GenBank/DDBJ databases">
        <authorList>
            <consortium name="DOE Joint Genome Institute"/>
            <person name="Ahrendt S."/>
            <person name="Looney B.P."/>
            <person name="Miyauchi S."/>
            <person name="Morin E."/>
            <person name="Drula E."/>
            <person name="Courty P.E."/>
            <person name="Chicoki N."/>
            <person name="Fauchery L."/>
            <person name="Kohler A."/>
            <person name="Kuo A."/>
            <person name="Labutti K."/>
            <person name="Pangilinan J."/>
            <person name="Lipzen A."/>
            <person name="Riley R."/>
            <person name="Andreopoulos W."/>
            <person name="He G."/>
            <person name="Johnson J."/>
            <person name="Barry K.W."/>
            <person name="Grigoriev I.V."/>
            <person name="Nagy L."/>
            <person name="Hibbett D."/>
            <person name="Henrissat B."/>
            <person name="Matheny P.B."/>
            <person name="Labbe J."/>
            <person name="Martin F."/>
        </authorList>
    </citation>
    <scope>NUCLEOTIDE SEQUENCE</scope>
    <source>
        <strain evidence="1">FP105234-sp</strain>
    </source>
</reference>
<keyword evidence="2" id="KW-1185">Reference proteome</keyword>
<proteinExistence type="predicted"/>
<name>A0ACB8R9X7_9AGAM</name>
<feature type="non-terminal residue" evidence="1">
    <location>
        <position position="216"/>
    </location>
</feature>
<accession>A0ACB8R9X7</accession>
<protein>
    <submittedName>
        <fullName evidence="1">Uncharacterized protein</fullName>
    </submittedName>
</protein>
<gene>
    <name evidence="1" type="ORF">FA95DRAFT_1459816</name>
</gene>
<dbReference type="EMBL" id="MU276175">
    <property type="protein sequence ID" value="KAI0040682.1"/>
    <property type="molecule type" value="Genomic_DNA"/>
</dbReference>